<evidence type="ECO:0000313" key="2">
    <source>
        <dbReference type="EMBL" id="CAA9466596.1"/>
    </source>
</evidence>
<organism evidence="2">
    <name type="scientific">uncultured Rubrobacteraceae bacterium</name>
    <dbReference type="NCBI Taxonomy" id="349277"/>
    <lineage>
        <taxon>Bacteria</taxon>
        <taxon>Bacillati</taxon>
        <taxon>Actinomycetota</taxon>
        <taxon>Rubrobacteria</taxon>
        <taxon>Rubrobacterales</taxon>
        <taxon>Rubrobacteraceae</taxon>
        <taxon>environmental samples</taxon>
    </lineage>
</organism>
<dbReference type="EMBL" id="CADCVI010000096">
    <property type="protein sequence ID" value="CAA9466596.1"/>
    <property type="molecule type" value="Genomic_DNA"/>
</dbReference>
<evidence type="ECO:0000256" key="1">
    <source>
        <dbReference type="SAM" id="MobiDB-lite"/>
    </source>
</evidence>
<sequence>MENRSSARRTFLEAEEDREGKNVDDGDEDEQALRAFVQSLVGARSPSLARRGLACRMTGR</sequence>
<proteinExistence type="predicted"/>
<protein>
    <submittedName>
        <fullName evidence="2">Uncharacterized protein</fullName>
    </submittedName>
</protein>
<gene>
    <name evidence="2" type="ORF">AVDCRST_MAG25-1594</name>
</gene>
<feature type="region of interest" description="Disordered" evidence="1">
    <location>
        <begin position="1"/>
        <end position="30"/>
    </location>
</feature>
<name>A0A6J4R9D0_9ACTN</name>
<dbReference type="AlphaFoldDB" id="A0A6J4R9D0"/>
<reference evidence="2" key="1">
    <citation type="submission" date="2020-02" db="EMBL/GenBank/DDBJ databases">
        <authorList>
            <person name="Meier V. D."/>
        </authorList>
    </citation>
    <scope>NUCLEOTIDE SEQUENCE</scope>
    <source>
        <strain evidence="2">AVDCRST_MAG25</strain>
    </source>
</reference>
<accession>A0A6J4R9D0</accession>